<name>A0A8D8ZDK6_9HEMI</name>
<organism evidence="1">
    <name type="scientific">Cacopsylla melanoneura</name>
    <dbReference type="NCBI Taxonomy" id="428564"/>
    <lineage>
        <taxon>Eukaryota</taxon>
        <taxon>Metazoa</taxon>
        <taxon>Ecdysozoa</taxon>
        <taxon>Arthropoda</taxon>
        <taxon>Hexapoda</taxon>
        <taxon>Insecta</taxon>
        <taxon>Pterygota</taxon>
        <taxon>Neoptera</taxon>
        <taxon>Paraneoptera</taxon>
        <taxon>Hemiptera</taxon>
        <taxon>Sternorrhyncha</taxon>
        <taxon>Psylloidea</taxon>
        <taxon>Psyllidae</taxon>
        <taxon>Psyllinae</taxon>
        <taxon>Cacopsylla</taxon>
    </lineage>
</organism>
<reference evidence="1" key="1">
    <citation type="submission" date="2021-05" db="EMBL/GenBank/DDBJ databases">
        <authorList>
            <person name="Alioto T."/>
            <person name="Alioto T."/>
            <person name="Gomez Garrido J."/>
        </authorList>
    </citation>
    <scope>NUCLEOTIDE SEQUENCE</scope>
</reference>
<protein>
    <submittedName>
        <fullName evidence="1">Uncharacterized protein</fullName>
    </submittedName>
</protein>
<proteinExistence type="predicted"/>
<accession>A0A8D8ZDK6</accession>
<evidence type="ECO:0000313" key="1">
    <source>
        <dbReference type="EMBL" id="CAG6745412.1"/>
    </source>
</evidence>
<dbReference type="AlphaFoldDB" id="A0A8D8ZDK6"/>
<sequence length="117" mass="13737">MFQVSHWACNYLTWYSYILNQCCGQWVSYISSARACWLSYLHTTCILVLVPPLDLGFFRNCKILLIYVISVDQLYSLHESYRLNTRTWIIRPVLVQRFIHTIVFESGASWASSPHVL</sequence>
<dbReference type="EMBL" id="HBUF01494301">
    <property type="protein sequence ID" value="CAG6745412.1"/>
    <property type="molecule type" value="Transcribed_RNA"/>
</dbReference>